<evidence type="ECO:0008006" key="3">
    <source>
        <dbReference type="Google" id="ProtNLM"/>
    </source>
</evidence>
<reference evidence="1 2" key="1">
    <citation type="journal article" date="2013" name="Genome Announc.">
        <title>Genome Sequence of the Extreme Obligate Alkaliphile Bacillus marmarensis Strain DSM 21297.</title>
        <authorList>
            <person name="Wernick D.G."/>
            <person name="Choi K.Y."/>
            <person name="Tat C.A."/>
            <person name="Lafontaine Rivera J.G."/>
            <person name="Liao J.C."/>
        </authorList>
    </citation>
    <scope>NUCLEOTIDE SEQUENCE [LARGE SCALE GENOMIC DNA]</scope>
    <source>
        <strain evidence="1 2">DSM 21297</strain>
    </source>
</reference>
<accession>U6SJ12</accession>
<dbReference type="AlphaFoldDB" id="U6SJ12"/>
<keyword evidence="2" id="KW-1185">Reference proteome</keyword>
<organism evidence="1 2">
    <name type="scientific">Alkalihalophilus marmarensis DSM 21297</name>
    <dbReference type="NCBI Taxonomy" id="1188261"/>
    <lineage>
        <taxon>Bacteria</taxon>
        <taxon>Bacillati</taxon>
        <taxon>Bacillota</taxon>
        <taxon>Bacilli</taxon>
        <taxon>Bacillales</taxon>
        <taxon>Bacillaceae</taxon>
        <taxon>Alkalihalophilus</taxon>
    </lineage>
</organism>
<sequence length="69" mass="8191">MAKKKKMKFEVGENESIGDCLDRMQKEGYQPVRRMEEPVFEEKKKGRQVEYIPVRQKIVFEGKLVEGEQ</sequence>
<protein>
    <recommendedName>
        <fullName evidence="3">NETI protein</fullName>
    </recommendedName>
</protein>
<comment type="caution">
    <text evidence="1">The sequence shown here is derived from an EMBL/GenBank/DDBJ whole genome shotgun (WGS) entry which is preliminary data.</text>
</comment>
<proteinExistence type="predicted"/>
<dbReference type="EMBL" id="ATAE01000056">
    <property type="protein sequence ID" value="ERN51342.1"/>
    <property type="molecule type" value="Genomic_DNA"/>
</dbReference>
<dbReference type="Proteomes" id="UP000017170">
    <property type="component" value="Unassembled WGS sequence"/>
</dbReference>
<name>U6SJ12_9BACI</name>
<evidence type="ECO:0000313" key="2">
    <source>
        <dbReference type="Proteomes" id="UP000017170"/>
    </source>
</evidence>
<gene>
    <name evidence="1" type="ORF">A33I_01300</name>
</gene>
<dbReference type="PATRIC" id="fig|1188261.3.peg.3651"/>
<dbReference type="Pfam" id="PF14044">
    <property type="entry name" value="NETI"/>
    <property type="match status" value="1"/>
</dbReference>
<dbReference type="InterPro" id="IPR025930">
    <property type="entry name" value="NETI"/>
</dbReference>
<evidence type="ECO:0000313" key="1">
    <source>
        <dbReference type="EMBL" id="ERN51342.1"/>
    </source>
</evidence>